<evidence type="ECO:0000313" key="3">
    <source>
        <dbReference type="Proteomes" id="UP000469385"/>
    </source>
</evidence>
<gene>
    <name evidence="2" type="ORF">GON04_25070</name>
</gene>
<dbReference type="InterPro" id="IPR001054">
    <property type="entry name" value="A/G_cyclase"/>
</dbReference>
<dbReference type="InterPro" id="IPR050697">
    <property type="entry name" value="Adenylyl/Guanylyl_Cyclase_3/4"/>
</dbReference>
<organism evidence="2 3">
    <name type="scientific">Ramlibacter pinisoli</name>
    <dbReference type="NCBI Taxonomy" id="2682844"/>
    <lineage>
        <taxon>Bacteria</taxon>
        <taxon>Pseudomonadati</taxon>
        <taxon>Pseudomonadota</taxon>
        <taxon>Betaproteobacteria</taxon>
        <taxon>Burkholderiales</taxon>
        <taxon>Comamonadaceae</taxon>
        <taxon>Ramlibacter</taxon>
    </lineage>
</organism>
<reference evidence="2 3" key="1">
    <citation type="submission" date="2019-12" db="EMBL/GenBank/DDBJ databases">
        <authorList>
            <person name="Huq M.A."/>
        </authorList>
    </citation>
    <scope>NUCLEOTIDE SEQUENCE [LARGE SCALE GENOMIC DNA]</scope>
    <source>
        <strain evidence="2 3">MAH-25</strain>
    </source>
</reference>
<accession>A0A6N8J3B5</accession>
<feature type="domain" description="Guanylate cyclase" evidence="1">
    <location>
        <begin position="43"/>
        <end position="124"/>
    </location>
</feature>
<dbReference type="InterPro" id="IPR029787">
    <property type="entry name" value="Nucleotide_cyclase"/>
</dbReference>
<dbReference type="CDD" id="cd07302">
    <property type="entry name" value="CHD"/>
    <property type="match status" value="1"/>
</dbReference>
<comment type="caution">
    <text evidence="2">The sequence shown here is derived from an EMBL/GenBank/DDBJ whole genome shotgun (WGS) entry which is preliminary data.</text>
</comment>
<dbReference type="GO" id="GO:0004016">
    <property type="term" value="F:adenylate cyclase activity"/>
    <property type="evidence" value="ECO:0007669"/>
    <property type="project" value="UniProtKB-ARBA"/>
</dbReference>
<dbReference type="SUPFAM" id="SSF55073">
    <property type="entry name" value="Nucleotide cyclase"/>
    <property type="match status" value="1"/>
</dbReference>
<dbReference type="RefSeq" id="WP_198349402.1">
    <property type="nucleotide sequence ID" value="NZ_WSEL01000009.1"/>
</dbReference>
<evidence type="ECO:0000259" key="1">
    <source>
        <dbReference type="PROSITE" id="PS50125"/>
    </source>
</evidence>
<name>A0A6N8J3B5_9BURK</name>
<evidence type="ECO:0000313" key="2">
    <source>
        <dbReference type="EMBL" id="MVQ32753.1"/>
    </source>
</evidence>
<keyword evidence="3" id="KW-1185">Reference proteome</keyword>
<proteinExistence type="predicted"/>
<dbReference type="Proteomes" id="UP000469385">
    <property type="component" value="Unassembled WGS sequence"/>
</dbReference>
<dbReference type="PROSITE" id="PS50125">
    <property type="entry name" value="GUANYLATE_CYCLASE_2"/>
    <property type="match status" value="1"/>
</dbReference>
<dbReference type="GO" id="GO:0009190">
    <property type="term" value="P:cyclic nucleotide biosynthetic process"/>
    <property type="evidence" value="ECO:0007669"/>
    <property type="project" value="InterPro"/>
</dbReference>
<dbReference type="GO" id="GO:0035556">
    <property type="term" value="P:intracellular signal transduction"/>
    <property type="evidence" value="ECO:0007669"/>
    <property type="project" value="InterPro"/>
</dbReference>
<dbReference type="PANTHER" id="PTHR43081">
    <property type="entry name" value="ADENYLATE CYCLASE, TERMINAL-DIFFERENTIATION SPECIFIC-RELATED"/>
    <property type="match status" value="1"/>
</dbReference>
<sequence length="191" mass="20589">MELHRKVILVLDTVESVRLMESDESGFIQRWRRFAHEARNLVVPTHGGRFHRSTGDGFLLAFDQATAAVHAAFDLLRRCGEGNRQLGAEPPLQLQVRIAAHAAHYIADEFDIYGSGVNLASRLLALAGPGEFVVSAALRDLLAGSGTRLKDLGMHRLRHLSRPTHAFRVLAAGPAAGPDAQPPSAAGYAGS</sequence>
<dbReference type="AlphaFoldDB" id="A0A6N8J3B5"/>
<dbReference type="Gene3D" id="3.30.70.1230">
    <property type="entry name" value="Nucleotide cyclase"/>
    <property type="match status" value="1"/>
</dbReference>
<dbReference type="EMBL" id="WSEL01000009">
    <property type="protein sequence ID" value="MVQ32753.1"/>
    <property type="molecule type" value="Genomic_DNA"/>
</dbReference>
<dbReference type="PANTHER" id="PTHR43081:SF1">
    <property type="entry name" value="ADENYLATE CYCLASE, TERMINAL-DIFFERENTIATION SPECIFIC"/>
    <property type="match status" value="1"/>
</dbReference>
<protein>
    <recommendedName>
        <fullName evidence="1">Guanylate cyclase domain-containing protein</fullName>
    </recommendedName>
</protein>